<dbReference type="PANTHER" id="PTHR10039:SF14">
    <property type="entry name" value="NACHT DOMAIN-CONTAINING PROTEIN"/>
    <property type="match status" value="1"/>
</dbReference>
<dbReference type="PANTHER" id="PTHR10039">
    <property type="entry name" value="AMELOGENIN"/>
    <property type="match status" value="1"/>
</dbReference>
<gene>
    <name evidence="4" type="ORF">Z517_07792</name>
</gene>
<dbReference type="GeneID" id="25307282"/>
<dbReference type="InterPro" id="IPR056125">
    <property type="entry name" value="DUF7708"/>
</dbReference>
<dbReference type="Proteomes" id="UP000053029">
    <property type="component" value="Unassembled WGS sequence"/>
</dbReference>
<evidence type="ECO:0000259" key="3">
    <source>
        <dbReference type="PROSITE" id="PS50157"/>
    </source>
</evidence>
<dbReference type="STRING" id="1442368.A0A0D2GZW4"/>
<protein>
    <recommendedName>
        <fullName evidence="3">C2H2-type domain-containing protein</fullName>
    </recommendedName>
</protein>
<dbReference type="GO" id="GO:0008270">
    <property type="term" value="F:zinc ion binding"/>
    <property type="evidence" value="ECO:0007669"/>
    <property type="project" value="UniProtKB-KW"/>
</dbReference>
<accession>A0A0D2GZW4</accession>
<dbReference type="Pfam" id="PF24809">
    <property type="entry name" value="DUF7708"/>
    <property type="match status" value="1"/>
</dbReference>
<dbReference type="SMART" id="SM00355">
    <property type="entry name" value="ZnF_C2H2"/>
    <property type="match status" value="4"/>
</dbReference>
<reference evidence="4 5" key="1">
    <citation type="submission" date="2015-01" db="EMBL/GenBank/DDBJ databases">
        <title>The Genome Sequence of Fonsecaea pedrosoi CBS 271.37.</title>
        <authorList>
            <consortium name="The Broad Institute Genomics Platform"/>
            <person name="Cuomo C."/>
            <person name="de Hoog S."/>
            <person name="Gorbushina A."/>
            <person name="Stielow B."/>
            <person name="Teixiera M."/>
            <person name="Abouelleil A."/>
            <person name="Chapman S.B."/>
            <person name="Priest M."/>
            <person name="Young S.K."/>
            <person name="Wortman J."/>
            <person name="Nusbaum C."/>
            <person name="Birren B."/>
        </authorList>
    </citation>
    <scope>NUCLEOTIDE SEQUENCE [LARGE SCALE GENOMIC DNA]</scope>
    <source>
        <strain evidence="4 5">CBS 271.37</strain>
    </source>
</reference>
<dbReference type="VEuPathDB" id="FungiDB:Z517_07792"/>
<dbReference type="InterPro" id="IPR036236">
    <property type="entry name" value="Znf_C2H2_sf"/>
</dbReference>
<dbReference type="RefSeq" id="XP_013281767.1">
    <property type="nucleotide sequence ID" value="XM_013426313.1"/>
</dbReference>
<dbReference type="EMBL" id="KN846973">
    <property type="protein sequence ID" value="KIW77959.1"/>
    <property type="molecule type" value="Genomic_DNA"/>
</dbReference>
<feature type="domain" description="C2H2-type" evidence="3">
    <location>
        <begin position="923"/>
        <end position="950"/>
    </location>
</feature>
<dbReference type="HOGENOM" id="CLU_002406_3_0_1"/>
<dbReference type="Gene3D" id="3.30.160.60">
    <property type="entry name" value="Classic Zinc Finger"/>
    <property type="match status" value="2"/>
</dbReference>
<dbReference type="InterPro" id="IPR054471">
    <property type="entry name" value="GPIID_WHD"/>
</dbReference>
<keyword evidence="1" id="KW-0677">Repeat</keyword>
<keyword evidence="2" id="KW-0479">Metal-binding</keyword>
<dbReference type="OrthoDB" id="21416at2759"/>
<keyword evidence="5" id="KW-1185">Reference proteome</keyword>
<keyword evidence="2" id="KW-0863">Zinc-finger</keyword>
<dbReference type="SUPFAM" id="SSF57667">
    <property type="entry name" value="beta-beta-alpha zinc fingers"/>
    <property type="match status" value="1"/>
</dbReference>
<sequence>MAATTQGSSTAPHAFQVELTKFKSRLTGKQLQSFRCTSLKDVEDAVNEIQRRQDTQRGLRNLTRIRRFIEAMQQFGKIIEVFVNTNDVLAFVWGPLKFLLLVSSTSADCLDKILDAYEQIGELLPLLQQYESLFQQHPEMQKVLAMMYKDILEFHLPAIRVLDRSGWKHLFRSAWGDFNTKFEGILRNLNRHGQLIESQFNLLQARQHEAHQTEVLRAILDVEQEVRLARELLEKEEKIRKQEQLSAVRVWIGGNTTCDSHESAIRAREGYAQTGLWITQKEKVSSWLADDLPRSSILWMHGIPGAGKTILASIIIQACLEACVRQNQHRAAYFYCRRDDVTTTTCAGILKGLLAQQLYWYRGDDVESDVIPDLVPFFDVERRKSCEPVLSSDQITKKLFRTVSGEGQRQYIVVDGLDECRPEERRSLLPFLTSLVKGVDDREPSKLRVLIISQEEPDIRGLLSSAEEFTITRDDNSQDIRAFVQAWTVKIQEKFGLGDQASSLLAQHTCGNAAGMRQFLFAKLVMENLHQQLDLRGLQRELETERFPKELAEAYDRIIERIKKRHGGVEQSWRKIQEFLGWMICATRPLKWHEIQGAMSICPNEQRVDPWTCQLRVTAHELCAPLVTVSGGRVVLVHGTAERYITQSGHIDLLAMECRLASLCLGYLAHPLFDGAVLEEDVLDGSYAFADYAVARWMNHFDTILARLAAVSDIQFDTHQTEVQELWEAAESMLRAIGERKDDLKINLPQARASQLQDSLGPAICRRLTNFEGAADGFQSLWTHTVLYRSKDADKRSEISLEGLRNAMGGIRRSLEELFTNRDLSAETLERLKSHYGSKCFRCPKVTCFYFHEGFTDAKTRDRHVRRHERPFQCVVVDCDVSDVGFGSKKDLENHMQSFHPNTEIKAQLFKEIQTPRPGHARFGCERCGKSFVRASILEDHERAHRDQRDYMCARCGKRFVRKNDCRRHEKMHENRP</sequence>
<dbReference type="Pfam" id="PF22939">
    <property type="entry name" value="WHD_GPIID"/>
    <property type="match status" value="1"/>
</dbReference>
<dbReference type="SUPFAM" id="SSF52540">
    <property type="entry name" value="P-loop containing nucleoside triphosphate hydrolases"/>
    <property type="match status" value="1"/>
</dbReference>
<evidence type="ECO:0000313" key="5">
    <source>
        <dbReference type="Proteomes" id="UP000053029"/>
    </source>
</evidence>
<feature type="domain" description="C2H2-type" evidence="3">
    <location>
        <begin position="951"/>
        <end position="977"/>
    </location>
</feature>
<evidence type="ECO:0000256" key="2">
    <source>
        <dbReference type="PROSITE-ProRule" id="PRU00042"/>
    </source>
</evidence>
<proteinExistence type="predicted"/>
<dbReference type="InterPro" id="IPR027417">
    <property type="entry name" value="P-loop_NTPase"/>
</dbReference>
<dbReference type="Pfam" id="PF24883">
    <property type="entry name" value="NPHP3_N"/>
    <property type="match status" value="1"/>
</dbReference>
<keyword evidence="2" id="KW-0862">Zinc</keyword>
<dbReference type="PROSITE" id="PS00028">
    <property type="entry name" value="ZINC_FINGER_C2H2_1"/>
    <property type="match status" value="2"/>
</dbReference>
<evidence type="ECO:0000256" key="1">
    <source>
        <dbReference type="ARBA" id="ARBA00022737"/>
    </source>
</evidence>
<dbReference type="InterPro" id="IPR056884">
    <property type="entry name" value="NPHP3-like_N"/>
</dbReference>
<dbReference type="Gene3D" id="3.40.50.300">
    <property type="entry name" value="P-loop containing nucleotide triphosphate hydrolases"/>
    <property type="match status" value="1"/>
</dbReference>
<dbReference type="AlphaFoldDB" id="A0A0D2GZW4"/>
<evidence type="ECO:0000313" key="4">
    <source>
        <dbReference type="EMBL" id="KIW77959.1"/>
    </source>
</evidence>
<dbReference type="InterPro" id="IPR013087">
    <property type="entry name" value="Znf_C2H2_type"/>
</dbReference>
<organism evidence="4 5">
    <name type="scientific">Fonsecaea pedrosoi CBS 271.37</name>
    <dbReference type="NCBI Taxonomy" id="1442368"/>
    <lineage>
        <taxon>Eukaryota</taxon>
        <taxon>Fungi</taxon>
        <taxon>Dikarya</taxon>
        <taxon>Ascomycota</taxon>
        <taxon>Pezizomycotina</taxon>
        <taxon>Eurotiomycetes</taxon>
        <taxon>Chaetothyriomycetidae</taxon>
        <taxon>Chaetothyriales</taxon>
        <taxon>Herpotrichiellaceae</taxon>
        <taxon>Fonsecaea</taxon>
    </lineage>
</organism>
<name>A0A0D2GZW4_9EURO</name>
<dbReference type="PROSITE" id="PS50157">
    <property type="entry name" value="ZINC_FINGER_C2H2_2"/>
    <property type="match status" value="2"/>
</dbReference>